<reference evidence="1 2" key="1">
    <citation type="submission" date="2021-06" db="EMBL/GenBank/DDBJ databases">
        <authorList>
            <person name="Kallberg Y."/>
            <person name="Tangrot J."/>
            <person name="Rosling A."/>
        </authorList>
    </citation>
    <scope>NUCLEOTIDE SEQUENCE [LARGE SCALE GENOMIC DNA]</scope>
    <source>
        <strain evidence="1 2">120-4 pot B 10/14</strain>
    </source>
</reference>
<gene>
    <name evidence="1" type="ORF">GMARGA_LOCUS32236</name>
</gene>
<dbReference type="EMBL" id="CAJVQB010050121">
    <property type="protein sequence ID" value="CAG8834773.1"/>
    <property type="molecule type" value="Genomic_DNA"/>
</dbReference>
<evidence type="ECO:0000313" key="2">
    <source>
        <dbReference type="Proteomes" id="UP000789901"/>
    </source>
</evidence>
<name>A0ABN7WLE1_GIGMA</name>
<organism evidence="1 2">
    <name type="scientific">Gigaspora margarita</name>
    <dbReference type="NCBI Taxonomy" id="4874"/>
    <lineage>
        <taxon>Eukaryota</taxon>
        <taxon>Fungi</taxon>
        <taxon>Fungi incertae sedis</taxon>
        <taxon>Mucoromycota</taxon>
        <taxon>Glomeromycotina</taxon>
        <taxon>Glomeromycetes</taxon>
        <taxon>Diversisporales</taxon>
        <taxon>Gigasporaceae</taxon>
        <taxon>Gigaspora</taxon>
    </lineage>
</organism>
<evidence type="ECO:0000313" key="1">
    <source>
        <dbReference type="EMBL" id="CAG8834773.1"/>
    </source>
</evidence>
<sequence>MRKVKIKEKQVPYKEEETIKEHYSKRVIESTKRSICRDKRTRI</sequence>
<comment type="caution">
    <text evidence="1">The sequence shown here is derived from an EMBL/GenBank/DDBJ whole genome shotgun (WGS) entry which is preliminary data.</text>
</comment>
<accession>A0ABN7WLE1</accession>
<proteinExistence type="predicted"/>
<dbReference type="Proteomes" id="UP000789901">
    <property type="component" value="Unassembled WGS sequence"/>
</dbReference>
<keyword evidence="2" id="KW-1185">Reference proteome</keyword>
<feature type="non-terminal residue" evidence="1">
    <location>
        <position position="43"/>
    </location>
</feature>
<protein>
    <submittedName>
        <fullName evidence="1">3067_t:CDS:1</fullName>
    </submittedName>
</protein>